<dbReference type="Proteomes" id="UP000036681">
    <property type="component" value="Unplaced"/>
</dbReference>
<evidence type="ECO:0000313" key="2">
    <source>
        <dbReference type="WBParaSite" id="ALUE_0000132001-mRNA-1"/>
    </source>
</evidence>
<accession>A0A0M3HIH5</accession>
<dbReference type="Gene3D" id="3.40.50.1170">
    <property type="entry name" value="L-asparaginase, N-terminal domain"/>
    <property type="match status" value="1"/>
</dbReference>
<reference evidence="2" key="1">
    <citation type="submission" date="2017-02" db="UniProtKB">
        <authorList>
            <consortium name="WormBaseParasite"/>
        </authorList>
    </citation>
    <scope>IDENTIFICATION</scope>
</reference>
<dbReference type="WBParaSite" id="ALUE_0000132001-mRNA-1">
    <property type="protein sequence ID" value="ALUE_0000132001-mRNA-1"/>
    <property type="gene ID" value="ALUE_0000132001"/>
</dbReference>
<proteinExistence type="predicted"/>
<organism evidence="1 2">
    <name type="scientific">Ascaris lumbricoides</name>
    <name type="common">Giant roundworm</name>
    <dbReference type="NCBI Taxonomy" id="6252"/>
    <lineage>
        <taxon>Eukaryota</taxon>
        <taxon>Metazoa</taxon>
        <taxon>Ecdysozoa</taxon>
        <taxon>Nematoda</taxon>
        <taxon>Chromadorea</taxon>
        <taxon>Rhabditida</taxon>
        <taxon>Spirurina</taxon>
        <taxon>Ascaridomorpha</taxon>
        <taxon>Ascaridoidea</taxon>
        <taxon>Ascarididae</taxon>
        <taxon>Ascaris</taxon>
    </lineage>
</organism>
<protein>
    <submittedName>
        <fullName evidence="2">MOSC domain-containing protein</fullName>
    </submittedName>
</protein>
<dbReference type="AlphaFoldDB" id="A0A0M3HIH5"/>
<dbReference type="InterPro" id="IPR037152">
    <property type="entry name" value="L-asparaginase_N_sf"/>
</dbReference>
<name>A0A0M3HIH5_ASCLU</name>
<sequence>MLKFAVYRPEPGFLPKVMSESSAAKSEISSPTRFNLSAHNPFNRNIIFSVKECEPFLDSSSMGIDDWIRIGGEIGVCFNEICQLQHIGKNARI</sequence>
<keyword evidence="1" id="KW-1185">Reference proteome</keyword>
<evidence type="ECO:0000313" key="1">
    <source>
        <dbReference type="Proteomes" id="UP000036681"/>
    </source>
</evidence>